<dbReference type="OrthoDB" id="5650925at2"/>
<accession>A0A0W0YH67</accession>
<gene>
    <name evidence="1" type="ORF">Lsai_1962</name>
</gene>
<organism evidence="1 2">
    <name type="scientific">Legionella sainthelensi</name>
    <dbReference type="NCBI Taxonomy" id="28087"/>
    <lineage>
        <taxon>Bacteria</taxon>
        <taxon>Pseudomonadati</taxon>
        <taxon>Pseudomonadota</taxon>
        <taxon>Gammaproteobacteria</taxon>
        <taxon>Legionellales</taxon>
        <taxon>Legionellaceae</taxon>
        <taxon>Legionella</taxon>
    </lineage>
</organism>
<dbReference type="SUPFAM" id="SSF56112">
    <property type="entry name" value="Protein kinase-like (PK-like)"/>
    <property type="match status" value="1"/>
</dbReference>
<sequence>MKELVLLPEDKYKGNKFIKSVNEDIKKLNNLIAEYNNTSLIEKNEILIEIYYYQKDITDKYPASYNLNYPDFYQSFQIELFNEMKKEFGFLGNFSMSKDAVNEFDLNNKTQITMNNQHKDIQLQTFWAAVNLTDDSEKLFYLKQKVRNLIVDENLDLERKKEFRNVVRAINAKLADLPSVTHDEPFLEWIANMEAHQVMELIEILRDHNGVPQEEWNKLSCLKGYEITFLGGTNSRNFAVKSPFGEIFTLKVDIRFDAPKDMEKKLSEHPSLRYTLMPPLVDRVAVVDYGVTKQGIPLKSSGLVITEYCSGGDVFSYRESVAHSSDELLNSAAHIFKQMVEILITMRNMGAVFSDAKNTNWLVDNKLNENLKIMDGKSIRPAGSSDWYPFLVTAGMQGDAVFIVANNIYQYLTGCDLQALENKDFNQPIFHTEKGQKFGEIINHLTNPNQHISLEDALFTLTNLDEELNDTDINTQEATSQKAPKECFALVDKIRQFPISNNDKQIVDFIKFISICIDVSDNAQHLGSIKQELELVLLGQEIMQKIKNEINKLRDEDKKEFFSINKGAKADRIETALNYVLNTVPVQKRHLIMDSQEGKQLRDALASTRTLPGKVKHFIYNGENNKGAATFSRIKKELTDMKKENDKRELQKHIGPQ</sequence>
<name>A0A0W0YH67_9GAMM</name>
<dbReference type="PATRIC" id="fig|28087.4.peg.2117"/>
<comment type="caution">
    <text evidence="1">The sequence shown here is derived from an EMBL/GenBank/DDBJ whole genome shotgun (WGS) entry which is preliminary data.</text>
</comment>
<reference evidence="1 2" key="1">
    <citation type="submission" date="2015-11" db="EMBL/GenBank/DDBJ databases">
        <title>Genomic analysis of 38 Legionella species identifies large and diverse effector repertoires.</title>
        <authorList>
            <person name="Burstein D."/>
            <person name="Amaro F."/>
            <person name="Zusman T."/>
            <person name="Lifshitz Z."/>
            <person name="Cohen O."/>
            <person name="Gilbert J.A."/>
            <person name="Pupko T."/>
            <person name="Shuman H.A."/>
            <person name="Segal G."/>
        </authorList>
    </citation>
    <scope>NUCLEOTIDE SEQUENCE [LARGE SCALE GENOMIC DNA]</scope>
    <source>
        <strain evidence="1 2">Mt.St.Helens-4</strain>
    </source>
</reference>
<proteinExistence type="predicted"/>
<dbReference type="AlphaFoldDB" id="A0A0W0YH67"/>
<dbReference type="Gene3D" id="1.10.510.10">
    <property type="entry name" value="Transferase(Phosphotransferase) domain 1"/>
    <property type="match status" value="1"/>
</dbReference>
<dbReference type="InterPro" id="IPR011009">
    <property type="entry name" value="Kinase-like_dom_sf"/>
</dbReference>
<dbReference type="EMBL" id="LNYV01000033">
    <property type="protein sequence ID" value="KTD56245.1"/>
    <property type="molecule type" value="Genomic_DNA"/>
</dbReference>
<dbReference type="RefSeq" id="WP_027271973.1">
    <property type="nucleotide sequence ID" value="NZ_CAAAJE010000028.1"/>
</dbReference>
<protein>
    <recommendedName>
        <fullName evidence="3">Protein kinase domain-containing protein</fullName>
    </recommendedName>
</protein>
<dbReference type="Proteomes" id="UP000054621">
    <property type="component" value="Unassembled WGS sequence"/>
</dbReference>
<evidence type="ECO:0000313" key="1">
    <source>
        <dbReference type="EMBL" id="KTD56245.1"/>
    </source>
</evidence>
<evidence type="ECO:0008006" key="3">
    <source>
        <dbReference type="Google" id="ProtNLM"/>
    </source>
</evidence>
<evidence type="ECO:0000313" key="2">
    <source>
        <dbReference type="Proteomes" id="UP000054621"/>
    </source>
</evidence>
<dbReference type="eggNOG" id="ENOG5030MJ6">
    <property type="taxonomic scope" value="Bacteria"/>
</dbReference>